<proteinExistence type="predicted"/>
<protein>
    <submittedName>
        <fullName evidence="1">Uncharacterized protein</fullName>
    </submittedName>
</protein>
<sequence>MFVISCESSKEIDSRRFNAKIAHNTAIATPEALIVLYYDYPTREGTPNLQLSKKEIGPQHFEITLIHDNLDDDSVKAIKIDMTAKRIGNTWQVQKILKSWKCYDGRDHTDWSSQKCS</sequence>
<organism evidence="1 2">
    <name type="scientific">Flavobacterium agri</name>
    <dbReference type="NCBI Taxonomy" id="2743471"/>
    <lineage>
        <taxon>Bacteria</taxon>
        <taxon>Pseudomonadati</taxon>
        <taxon>Bacteroidota</taxon>
        <taxon>Flavobacteriia</taxon>
        <taxon>Flavobacteriales</taxon>
        <taxon>Flavobacteriaceae</taxon>
        <taxon>Flavobacterium</taxon>
    </lineage>
</organism>
<dbReference type="RefSeq" id="WP_176006933.1">
    <property type="nucleotide sequence ID" value="NZ_JABWMI010000015.1"/>
</dbReference>
<reference evidence="1 2" key="1">
    <citation type="submission" date="2020-07" db="EMBL/GenBank/DDBJ databases">
        <authorList>
            <person name="Sun Q."/>
        </authorList>
    </citation>
    <scope>NUCLEOTIDE SEQUENCE [LARGE SCALE GENOMIC DNA]</scope>
    <source>
        <strain evidence="1 2">MAH-1</strain>
    </source>
</reference>
<dbReference type="EMBL" id="JACBJI010000006">
    <property type="protein sequence ID" value="NYA72127.1"/>
    <property type="molecule type" value="Genomic_DNA"/>
</dbReference>
<evidence type="ECO:0000313" key="1">
    <source>
        <dbReference type="EMBL" id="NYA72127.1"/>
    </source>
</evidence>
<accession>A0A7Y8Y4A8</accession>
<dbReference type="Proteomes" id="UP000535020">
    <property type="component" value="Unassembled WGS sequence"/>
</dbReference>
<keyword evidence="2" id="KW-1185">Reference proteome</keyword>
<comment type="caution">
    <text evidence="1">The sequence shown here is derived from an EMBL/GenBank/DDBJ whole genome shotgun (WGS) entry which is preliminary data.</text>
</comment>
<name>A0A7Y8Y4A8_9FLAO</name>
<dbReference type="AlphaFoldDB" id="A0A7Y8Y4A8"/>
<gene>
    <name evidence="1" type="ORF">HZF10_14455</name>
</gene>
<evidence type="ECO:0000313" key="2">
    <source>
        <dbReference type="Proteomes" id="UP000535020"/>
    </source>
</evidence>